<organism evidence="1 2">
    <name type="scientific">Mycolicibacterium insubricum</name>
    <dbReference type="NCBI Taxonomy" id="444597"/>
    <lineage>
        <taxon>Bacteria</taxon>
        <taxon>Bacillati</taxon>
        <taxon>Actinomycetota</taxon>
        <taxon>Actinomycetes</taxon>
        <taxon>Mycobacteriales</taxon>
        <taxon>Mycobacteriaceae</taxon>
        <taxon>Mycolicibacterium</taxon>
    </lineage>
</organism>
<comment type="caution">
    <text evidence="1">The sequence shown here is derived from an EMBL/GenBank/DDBJ whole genome shotgun (WGS) entry which is preliminary data.</text>
</comment>
<dbReference type="SUPFAM" id="SSF63380">
    <property type="entry name" value="Riboflavin synthase domain-like"/>
    <property type="match status" value="1"/>
</dbReference>
<feature type="non-terminal residue" evidence="1">
    <location>
        <position position="76"/>
    </location>
</feature>
<dbReference type="Gene3D" id="2.40.30.10">
    <property type="entry name" value="Translation factors"/>
    <property type="match status" value="1"/>
</dbReference>
<dbReference type="RefSeq" id="WP_133053034.1">
    <property type="nucleotide sequence ID" value="NZ_MVHS01000100.1"/>
</dbReference>
<evidence type="ECO:0000313" key="1">
    <source>
        <dbReference type="EMBL" id="ORA61488.1"/>
    </source>
</evidence>
<dbReference type="AlphaFoldDB" id="A0A1X0CMY1"/>
<dbReference type="EMBL" id="MVHS01000100">
    <property type="protein sequence ID" value="ORA61488.1"/>
    <property type="molecule type" value="Genomic_DNA"/>
</dbReference>
<dbReference type="Proteomes" id="UP000192801">
    <property type="component" value="Unassembled WGS sequence"/>
</dbReference>
<keyword evidence="2" id="KW-1185">Reference proteome</keyword>
<protein>
    <recommendedName>
        <fullName evidence="3">Siderophore-interacting protein</fullName>
    </recommendedName>
</protein>
<evidence type="ECO:0008006" key="3">
    <source>
        <dbReference type="Google" id="ProtNLM"/>
    </source>
</evidence>
<sequence>MARGLQGALLRGFGARDHQVTVTDTVMVAPHVVRVRFTAPTVFEDLAVEPTAWLRFWFPDPDGGSTEFQRAYTLSE</sequence>
<evidence type="ECO:0000313" key="2">
    <source>
        <dbReference type="Proteomes" id="UP000192801"/>
    </source>
</evidence>
<proteinExistence type="predicted"/>
<name>A0A1X0CMY1_9MYCO</name>
<dbReference type="InterPro" id="IPR017938">
    <property type="entry name" value="Riboflavin_synthase-like_b-brl"/>
</dbReference>
<accession>A0A1X0CMY1</accession>
<dbReference type="OrthoDB" id="9806127at2"/>
<dbReference type="STRING" id="444597.BST26_21225"/>
<gene>
    <name evidence="1" type="ORF">BST26_21225</name>
</gene>
<reference evidence="1 2" key="1">
    <citation type="submission" date="2016-12" db="EMBL/GenBank/DDBJ databases">
        <title>The new phylogeny of genus Mycobacterium.</title>
        <authorList>
            <person name="Tortoli E."/>
            <person name="Trovato A."/>
            <person name="Cirillo D.M."/>
        </authorList>
    </citation>
    <scope>NUCLEOTIDE SEQUENCE [LARGE SCALE GENOMIC DNA]</scope>
    <source>
        <strain evidence="1 2">DSM 45130</strain>
    </source>
</reference>